<proteinExistence type="predicted"/>
<dbReference type="PANTHER" id="PTHR12459:SF19">
    <property type="entry name" value="TRANSMEMBRANE PROTEIN 135 N-TERMINAL DOMAIN-CONTAINING PROTEIN"/>
    <property type="match status" value="1"/>
</dbReference>
<evidence type="ECO:0000256" key="1">
    <source>
        <dbReference type="SAM" id="MobiDB-lite"/>
    </source>
</evidence>
<gene>
    <name evidence="3" type="ORF">PAC_11130</name>
</gene>
<feature type="compositionally biased region" description="Low complexity" evidence="1">
    <location>
        <begin position="7"/>
        <end position="19"/>
    </location>
</feature>
<dbReference type="InterPro" id="IPR026749">
    <property type="entry name" value="Tmem135"/>
</dbReference>
<reference evidence="3 4" key="1">
    <citation type="submission" date="2016-03" db="EMBL/GenBank/DDBJ databases">
        <authorList>
            <person name="Ploux O."/>
        </authorList>
    </citation>
    <scope>NUCLEOTIDE SEQUENCE [LARGE SCALE GENOMIC DNA]</scope>
    <source>
        <strain evidence="3 4">UAMH 11012</strain>
    </source>
</reference>
<sequence length="571" mass="63879">MASTADSSGSGPSKPPSSSQPRLSAKSTADPILRNALRYTISAKEYETLHKYIISRSKVLRRNAPSVARVERLVRRPSSKHGEGGTWEGGAGGIGGEDYNAAAIRASLRVFLASSAGLKIWEMIREHFLGKERGRGSKVPFYRNPNLRLSLSLSTILLLHRLLFRFFTRLRAHLLTPEARPFRQRNKRTSKTLTSSLAPAVGASLAGFMLAVYPADQLRVTIAIYALTRAAEFAYSHAEEEGWIWRRGDGSRPWWWGSWLLFPVASGQLLHAFVFDRECFPKGYGDFILKYSQQYIAPRPEDYPASLPWPDQYEIVDNLAEMARLNYPPFVSPILFPNTQTLPASLSAIGPITAPAHPLLTSLTCATLHPHDPSCTRTYLSSYLSSFPPLARLFTIVFTILSLPSYKHFYSKPITSLNTLASTILRYTTFVSGAVGTSWAAICLFQNILPRHVLATQRFFLGGVLGGMWGFVVRRQARGEFLYAVRASLDSVWKVGRKRGWWRGMRGGDVWLFVVSLMVINGVYERDTKAKAINSGVVRRGVSFLRGDGEESRRVAERKAEESLEKRLKDN</sequence>
<feature type="region of interest" description="Disordered" evidence="1">
    <location>
        <begin position="1"/>
        <end position="27"/>
    </location>
</feature>
<dbReference type="OrthoDB" id="291792at2759"/>
<keyword evidence="4" id="KW-1185">Reference proteome</keyword>
<dbReference type="AlphaFoldDB" id="A0A1L7X886"/>
<feature type="transmembrane region" description="Helical" evidence="2">
    <location>
        <begin position="424"/>
        <end position="449"/>
    </location>
</feature>
<dbReference type="PANTHER" id="PTHR12459">
    <property type="entry name" value="TRANSMEMBRANE PROTEIN 135-RELATED"/>
    <property type="match status" value="1"/>
</dbReference>
<evidence type="ECO:0000313" key="4">
    <source>
        <dbReference type="Proteomes" id="UP000184330"/>
    </source>
</evidence>
<evidence type="ECO:0000256" key="2">
    <source>
        <dbReference type="SAM" id="Phobius"/>
    </source>
</evidence>
<keyword evidence="2" id="KW-0472">Membrane</keyword>
<name>A0A1L7X886_9HELO</name>
<dbReference type="Proteomes" id="UP000184330">
    <property type="component" value="Unassembled WGS sequence"/>
</dbReference>
<evidence type="ECO:0008006" key="5">
    <source>
        <dbReference type="Google" id="ProtNLM"/>
    </source>
</evidence>
<feature type="transmembrane region" description="Helical" evidence="2">
    <location>
        <begin position="193"/>
        <end position="213"/>
    </location>
</feature>
<dbReference type="EMBL" id="FJOG01000017">
    <property type="protein sequence ID" value="CZR61234.1"/>
    <property type="molecule type" value="Genomic_DNA"/>
</dbReference>
<protein>
    <recommendedName>
        <fullName evidence="5">Transmembrane protein 135 N-terminal domain-containing protein</fullName>
    </recommendedName>
</protein>
<keyword evidence="2" id="KW-1133">Transmembrane helix</keyword>
<evidence type="ECO:0000313" key="3">
    <source>
        <dbReference type="EMBL" id="CZR61234.1"/>
    </source>
</evidence>
<accession>A0A1L7X886</accession>
<feature type="transmembrane region" description="Helical" evidence="2">
    <location>
        <begin position="455"/>
        <end position="473"/>
    </location>
</feature>
<organism evidence="3 4">
    <name type="scientific">Phialocephala subalpina</name>
    <dbReference type="NCBI Taxonomy" id="576137"/>
    <lineage>
        <taxon>Eukaryota</taxon>
        <taxon>Fungi</taxon>
        <taxon>Dikarya</taxon>
        <taxon>Ascomycota</taxon>
        <taxon>Pezizomycotina</taxon>
        <taxon>Leotiomycetes</taxon>
        <taxon>Helotiales</taxon>
        <taxon>Mollisiaceae</taxon>
        <taxon>Phialocephala</taxon>
        <taxon>Phialocephala fortinii species complex</taxon>
    </lineage>
</organism>
<keyword evidence="2" id="KW-0812">Transmembrane</keyword>